<dbReference type="InterPro" id="IPR027417">
    <property type="entry name" value="P-loop_NTPase"/>
</dbReference>
<evidence type="ECO:0000256" key="2">
    <source>
        <dbReference type="ARBA" id="ARBA00011322"/>
    </source>
</evidence>
<protein>
    <recommendedName>
        <fullName evidence="3">Nuclease SbcCD subunit C</fullName>
    </recommendedName>
</protein>
<comment type="subunit">
    <text evidence="2">Heterodimer of SbcC and SbcD.</text>
</comment>
<evidence type="ECO:0000313" key="6">
    <source>
        <dbReference type="EMBL" id="PZR77486.1"/>
    </source>
</evidence>
<dbReference type="PANTHER" id="PTHR32114">
    <property type="entry name" value="ABC TRANSPORTER ABCH.3"/>
    <property type="match status" value="1"/>
</dbReference>
<dbReference type="AlphaFoldDB" id="A0A2W5Z475"/>
<organism evidence="6 7">
    <name type="scientific">Candidatus Aeolococcus gillhamiae</name>
    <dbReference type="NCBI Taxonomy" id="3127015"/>
    <lineage>
        <taxon>Bacteria</taxon>
        <taxon>Bacillati</taxon>
        <taxon>Candidatus Dormiibacterota</taxon>
        <taxon>Candidatus Dormibacteria</taxon>
        <taxon>Candidatus Aeolococcales</taxon>
        <taxon>Candidatus Aeolococcaceae</taxon>
        <taxon>Candidatus Aeolococcus</taxon>
    </lineage>
</organism>
<evidence type="ECO:0000313" key="5">
    <source>
        <dbReference type="EMBL" id="MBJ7593842.1"/>
    </source>
</evidence>
<reference evidence="6 7" key="1">
    <citation type="journal article" date="2017" name="Nature">
        <title>Atmospheric trace gases support primary production in Antarctic desert surface soil.</title>
        <authorList>
            <person name="Ji M."/>
            <person name="Greening C."/>
            <person name="Vanwonterghem I."/>
            <person name="Carere C.R."/>
            <person name="Bay S.K."/>
            <person name="Steen J.A."/>
            <person name="Montgomery K."/>
            <person name="Lines T."/>
            <person name="Beardall J."/>
            <person name="van Dorst J."/>
            <person name="Snape I."/>
            <person name="Stott M.B."/>
            <person name="Hugenholtz P."/>
            <person name="Ferrari B.C."/>
        </authorList>
    </citation>
    <scope>NUCLEOTIDE SEQUENCE [LARGE SCALE GENOMIC DNA]</scope>
    <source>
        <strain evidence="6">RRmetagenome_bin12</strain>
    </source>
</reference>
<accession>A0A934N934</accession>
<dbReference type="Gene3D" id="3.40.50.300">
    <property type="entry name" value="P-loop containing nucleotide triphosphate hydrolases"/>
    <property type="match status" value="2"/>
</dbReference>
<comment type="caution">
    <text evidence="6">The sequence shown here is derived from an EMBL/GenBank/DDBJ whole genome shotgun (WGS) entry which is preliminary data.</text>
</comment>
<reference evidence="5 8" key="3">
    <citation type="submission" date="2020-10" db="EMBL/GenBank/DDBJ databases">
        <title>Ca. Dormibacterota MAGs.</title>
        <authorList>
            <person name="Montgomery K."/>
        </authorList>
    </citation>
    <scope>NUCLEOTIDE SEQUENCE [LARGE SCALE GENOMIC DNA]</scope>
    <source>
        <strain evidence="5">SC8812_S17_18</strain>
    </source>
</reference>
<dbReference type="GO" id="GO:0016887">
    <property type="term" value="F:ATP hydrolysis activity"/>
    <property type="evidence" value="ECO:0007669"/>
    <property type="project" value="InterPro"/>
</dbReference>
<dbReference type="EMBL" id="QHBU01000299">
    <property type="protein sequence ID" value="PZR77486.1"/>
    <property type="molecule type" value="Genomic_DNA"/>
</dbReference>
<evidence type="ECO:0000259" key="4">
    <source>
        <dbReference type="Pfam" id="PF13476"/>
    </source>
</evidence>
<evidence type="ECO:0000313" key="8">
    <source>
        <dbReference type="Proteomes" id="UP000606991"/>
    </source>
</evidence>
<dbReference type="PANTHER" id="PTHR32114:SF2">
    <property type="entry name" value="ABC TRANSPORTER ABCH.3"/>
    <property type="match status" value="1"/>
</dbReference>
<gene>
    <name evidence="6" type="ORF">DLM65_15645</name>
    <name evidence="5" type="ORF">JF886_03105</name>
</gene>
<sequence length="818" mass="88744">MPDPTLFGLVARQLADHPPKEADAAELVFAAFEGSDTLTAVLSGATASAATKPRTTAPTLAGTFLTSIEVEGFRGIGPPVTLKLPPGPGLTLVVGRNGSGKSSLAEALEMLLTGANQRWVGRPRVWVEGWRNLHQQPPKITASFGVEGRPSTLKVTRTWPDAADVSGSVLTIDGKKTTLAEKGWDEALRRYPPLLSHNELGRILEGKPTDLYDALASILGLADIAAAEGLLRNARLAAERQVKDQQAAATRLTAALQTVDDERAHAVRIALSGKTWDLAAVEKVVAGGLAAVEEHTALRTLRELSTLPVIDRAQVREVTARLREVNDELGRIGGSDAAAARDTAVLLEQALKVHAPHEGLDCPVCGTAGVLTYEWRVQANQRITELRAQASSVDEVHRRAAEIAAQARRLIGSPPPVFGDAPLVGVDVAAADAQWRRWTSPPVGDDPLAFATHLDTVAPDLIAATAAVRSAANAELERREDRWRPMQQQLSAWLPDARAAETQRAQLPRLKAAEAWLKDAHESLRNQRFQPIAGEVQRNWEELRQSSSVQLGDLRLEGTGSSNLRRLTLDVSIDGENGSALGVMSQGELNCLALSLFLPRASMPESPFRFLVIDDPVQAMDPVKVEGLARVLNRVARERQVLVFTHDDRLPDAVRRLEMSATIIEVFRREGSVVELVPVLDPVTRYIDDAMAVAQSKHLPDEARRVVPGFCRNALEAACAEAVTRRMFRDGSTQSEIETVLKEPTKLTTWLALALFNDSTRAGDVMQWLSERMPDAVTVVRLANRGSHDKISGDMVSLVRAAEKLGKRIRETHGASSN</sequence>
<dbReference type="RefSeq" id="WP_337309512.1">
    <property type="nucleotide sequence ID" value="NZ_JAEKNS010000038.1"/>
</dbReference>
<evidence type="ECO:0000256" key="3">
    <source>
        <dbReference type="ARBA" id="ARBA00013368"/>
    </source>
</evidence>
<feature type="domain" description="Rad50/SbcC-type AAA" evidence="4">
    <location>
        <begin position="67"/>
        <end position="119"/>
    </location>
</feature>
<accession>A0A2W5Z475</accession>
<dbReference type="Proteomes" id="UP000606991">
    <property type="component" value="Unassembled WGS sequence"/>
</dbReference>
<evidence type="ECO:0000313" key="7">
    <source>
        <dbReference type="Proteomes" id="UP000248724"/>
    </source>
</evidence>
<name>A0A2W5Z475_9BACT</name>
<dbReference type="SUPFAM" id="SSF52540">
    <property type="entry name" value="P-loop containing nucleoside triphosphate hydrolases"/>
    <property type="match status" value="1"/>
</dbReference>
<dbReference type="Pfam" id="PF13476">
    <property type="entry name" value="AAA_23"/>
    <property type="match status" value="1"/>
</dbReference>
<dbReference type="EMBL" id="JAEKNS010000038">
    <property type="protein sequence ID" value="MBJ7593842.1"/>
    <property type="molecule type" value="Genomic_DNA"/>
</dbReference>
<evidence type="ECO:0000256" key="1">
    <source>
        <dbReference type="ARBA" id="ARBA00006930"/>
    </source>
</evidence>
<dbReference type="InterPro" id="IPR038729">
    <property type="entry name" value="Rad50/SbcC_AAA"/>
</dbReference>
<reference evidence="6" key="2">
    <citation type="submission" date="2018-05" db="EMBL/GenBank/DDBJ databases">
        <authorList>
            <person name="Ferrari B."/>
        </authorList>
    </citation>
    <scope>NUCLEOTIDE SEQUENCE</scope>
    <source>
        <strain evidence="6">RRmetagenome_bin12</strain>
    </source>
</reference>
<comment type="similarity">
    <text evidence="1">Belongs to the SMC family. SbcC subfamily.</text>
</comment>
<dbReference type="GO" id="GO:0006302">
    <property type="term" value="P:double-strand break repair"/>
    <property type="evidence" value="ECO:0007669"/>
    <property type="project" value="InterPro"/>
</dbReference>
<dbReference type="Proteomes" id="UP000248724">
    <property type="component" value="Unassembled WGS sequence"/>
</dbReference>
<proteinExistence type="inferred from homology"/>